<comment type="similarity">
    <text evidence="1">In the C-terminal section; belongs to the transpeptidase family.</text>
</comment>
<dbReference type="InterPro" id="IPR001460">
    <property type="entry name" value="PCN-bd_Tpept"/>
</dbReference>
<dbReference type="SUPFAM" id="SSF56601">
    <property type="entry name" value="beta-lactamase/transpeptidase-like"/>
    <property type="match status" value="1"/>
</dbReference>
<reference evidence="17 18" key="1">
    <citation type="submission" date="2019-06" db="EMBL/GenBank/DDBJ databases">
        <title>Sequencing the genomes of 1000 actinobacteria strains.</title>
        <authorList>
            <person name="Klenk H.-P."/>
        </authorList>
    </citation>
    <scope>NUCLEOTIDE SEQUENCE [LARGE SCALE GENOMIC DNA]</scope>
    <source>
        <strain evidence="17 18">DSM 18935</strain>
    </source>
</reference>
<keyword evidence="5" id="KW-0328">Glycosyltransferase</keyword>
<dbReference type="InterPro" id="IPR036950">
    <property type="entry name" value="PBP_transglycosylase"/>
</dbReference>
<comment type="catalytic activity">
    <reaction evidence="12">
        <text>Preferential cleavage: (Ac)2-L-Lys-D-Ala-|-D-Ala. Also transpeptidation of peptidyl-alanyl moieties that are N-acyl substituents of D-alanine.</text>
        <dbReference type="EC" id="3.4.16.4"/>
    </reaction>
</comment>
<evidence type="ECO:0000256" key="8">
    <source>
        <dbReference type="ARBA" id="ARBA00022960"/>
    </source>
</evidence>
<accession>A0A560WDL7</accession>
<sequence>MRRSSAPHLTSLLGAFLAVAVGMGMISAGLVMPLAGAAGTAARSTVTAFEDLDDEFTAVSLAQQSKIISADNKTLATPYDANRIIVPMKKISPWMIKAQLAIEDSRFYEHGGIDLRGTSRAFFSNLTSQETQGGSSITQQYVKIMLQEKALREDDQEAAKAAVEQTYSRKLQEMKIALNVEETHTKDQILRGYLNLVYYGDQAYGVEAAARHFFSKSAKDLDIGESATLAGVVQSPGVLNIRTNTAAVQERRDVVLDRMHAVGVIDEEQLEKFKGEQLEDMIKLKRNEGGTCTKAVDPYFCNYVISYLKTMPELGPDPDARQQAVFTGGLTIKTTLRSDWQKEMHRYLTEKVPNGDPSGVGAAAAMIEPGTGKVRAIAQTSQYKVGLEQATTKFSEQAWTYPTTYGGTNGFAIGSTAKMYALATALGKGKPVESTINAPVAGLKRPHTFTKDEFDSNCTTTEPWEVQNDFTSGGRLTLRNATANSINTAFAQLASDVGSCEIPKTMTAMGLTDGNGEKYGLARDASGKKVDGSYSIANLVLGSDSTSPVQLASSFATLAADGKYCPPSPIESITTASGKEMEIKRPECKQVIDTEVARGVTDLLTAPLKEGTASNAQLAGGREAAGKTGTTDQHRQSWFVGYTPQLATSVWVGTPITEKQMDRVNIGGRYYDQVFGGTIAAPLWKQIMDTASKEMEAKTFPEPAESTMRGDDPTSSDGSYIPPVAPSAPAEQQQTG</sequence>
<dbReference type="GO" id="GO:0006508">
    <property type="term" value="P:proteolysis"/>
    <property type="evidence" value="ECO:0007669"/>
    <property type="project" value="UniProtKB-KW"/>
</dbReference>
<evidence type="ECO:0000256" key="2">
    <source>
        <dbReference type="ARBA" id="ARBA00007739"/>
    </source>
</evidence>
<feature type="domain" description="Penicillin-binding protein transpeptidase" evidence="15">
    <location>
        <begin position="363"/>
        <end position="688"/>
    </location>
</feature>
<dbReference type="InterPro" id="IPR012338">
    <property type="entry name" value="Beta-lactam/transpept-like"/>
</dbReference>
<dbReference type="EMBL" id="VIUW01000002">
    <property type="protein sequence ID" value="TWD15751.1"/>
    <property type="molecule type" value="Genomic_DNA"/>
</dbReference>
<evidence type="ECO:0000259" key="16">
    <source>
        <dbReference type="Pfam" id="PF00912"/>
    </source>
</evidence>
<dbReference type="InterPro" id="IPR023346">
    <property type="entry name" value="Lysozyme-like_dom_sf"/>
</dbReference>
<dbReference type="Pfam" id="PF00912">
    <property type="entry name" value="Transgly"/>
    <property type="match status" value="1"/>
</dbReference>
<dbReference type="FunFam" id="1.10.3810.10:FF:000001">
    <property type="entry name" value="Penicillin-binding protein 1A"/>
    <property type="match status" value="1"/>
</dbReference>
<dbReference type="Gene3D" id="3.40.710.10">
    <property type="entry name" value="DD-peptidase/beta-lactamase superfamily"/>
    <property type="match status" value="1"/>
</dbReference>
<protein>
    <submittedName>
        <fullName evidence="17">Membrane peptidoglycan carboxypeptidase</fullName>
    </submittedName>
</protein>
<dbReference type="GO" id="GO:0008360">
    <property type="term" value="P:regulation of cell shape"/>
    <property type="evidence" value="ECO:0007669"/>
    <property type="project" value="UniProtKB-KW"/>
</dbReference>
<evidence type="ECO:0000256" key="14">
    <source>
        <dbReference type="SAM" id="MobiDB-lite"/>
    </source>
</evidence>
<dbReference type="InterPro" id="IPR050396">
    <property type="entry name" value="Glycosyltr_51/Transpeptidase"/>
</dbReference>
<keyword evidence="3 17" id="KW-0121">Carboxypeptidase</keyword>
<keyword evidence="8" id="KW-0133">Cell shape</keyword>
<dbReference type="SUPFAM" id="SSF53955">
    <property type="entry name" value="Lysozyme-like"/>
    <property type="match status" value="1"/>
</dbReference>
<dbReference type="PANTHER" id="PTHR32282:SF33">
    <property type="entry name" value="PEPTIDOGLYCAN GLYCOSYLTRANSFERASE"/>
    <property type="match status" value="1"/>
</dbReference>
<evidence type="ECO:0000256" key="5">
    <source>
        <dbReference type="ARBA" id="ARBA00022676"/>
    </source>
</evidence>
<keyword evidence="4" id="KW-0645">Protease</keyword>
<evidence type="ECO:0000256" key="7">
    <source>
        <dbReference type="ARBA" id="ARBA00022801"/>
    </source>
</evidence>
<dbReference type="RefSeq" id="WP_144856716.1">
    <property type="nucleotide sequence ID" value="NZ_BAAAYT010000001.1"/>
</dbReference>
<feature type="domain" description="Glycosyl transferase family 51" evidence="16">
    <location>
        <begin position="75"/>
        <end position="260"/>
    </location>
</feature>
<dbReference type="OrthoDB" id="9766909at2"/>
<evidence type="ECO:0000256" key="4">
    <source>
        <dbReference type="ARBA" id="ARBA00022670"/>
    </source>
</evidence>
<gene>
    <name evidence="17" type="ORF">FB557_1276</name>
</gene>
<name>A0A560WDL7_9MICO</name>
<comment type="similarity">
    <text evidence="2">In the N-terminal section; belongs to the glycosyltransferase 51 family.</text>
</comment>
<proteinExistence type="inferred from homology"/>
<comment type="caution">
    <text evidence="17">The sequence shown here is derived from an EMBL/GenBank/DDBJ whole genome shotgun (WGS) entry which is preliminary data.</text>
</comment>
<evidence type="ECO:0000256" key="13">
    <source>
        <dbReference type="ARBA" id="ARBA00049902"/>
    </source>
</evidence>
<evidence type="ECO:0000256" key="1">
    <source>
        <dbReference type="ARBA" id="ARBA00007090"/>
    </source>
</evidence>
<keyword evidence="18" id="KW-1185">Reference proteome</keyword>
<evidence type="ECO:0000256" key="3">
    <source>
        <dbReference type="ARBA" id="ARBA00022645"/>
    </source>
</evidence>
<organism evidence="17 18">
    <name type="scientific">Marihabitans asiaticum</name>
    <dbReference type="NCBI Taxonomy" id="415218"/>
    <lineage>
        <taxon>Bacteria</taxon>
        <taxon>Bacillati</taxon>
        <taxon>Actinomycetota</taxon>
        <taxon>Actinomycetes</taxon>
        <taxon>Micrococcales</taxon>
        <taxon>Intrasporangiaceae</taxon>
        <taxon>Marihabitans</taxon>
    </lineage>
</organism>
<dbReference type="AlphaFoldDB" id="A0A560WDL7"/>
<feature type="region of interest" description="Disordered" evidence="14">
    <location>
        <begin position="694"/>
        <end position="736"/>
    </location>
</feature>
<dbReference type="InterPro" id="IPR001264">
    <property type="entry name" value="Glyco_trans_51"/>
</dbReference>
<dbReference type="GO" id="GO:0008955">
    <property type="term" value="F:peptidoglycan glycosyltransferase activity"/>
    <property type="evidence" value="ECO:0007669"/>
    <property type="project" value="UniProtKB-EC"/>
</dbReference>
<dbReference type="GO" id="GO:0009002">
    <property type="term" value="F:serine-type D-Ala-D-Ala carboxypeptidase activity"/>
    <property type="evidence" value="ECO:0007669"/>
    <property type="project" value="UniProtKB-EC"/>
</dbReference>
<dbReference type="Proteomes" id="UP000315628">
    <property type="component" value="Unassembled WGS sequence"/>
</dbReference>
<dbReference type="Pfam" id="PF00905">
    <property type="entry name" value="Transpeptidase"/>
    <property type="match status" value="1"/>
</dbReference>
<evidence type="ECO:0000313" key="17">
    <source>
        <dbReference type="EMBL" id="TWD15751.1"/>
    </source>
</evidence>
<dbReference type="GO" id="GO:0071555">
    <property type="term" value="P:cell wall organization"/>
    <property type="evidence" value="ECO:0007669"/>
    <property type="project" value="UniProtKB-KW"/>
</dbReference>
<keyword evidence="10" id="KW-0511">Multifunctional enzyme</keyword>
<dbReference type="PANTHER" id="PTHR32282">
    <property type="entry name" value="BINDING PROTEIN TRANSPEPTIDASE, PUTATIVE-RELATED"/>
    <property type="match status" value="1"/>
</dbReference>
<keyword evidence="9" id="KW-0573">Peptidoglycan synthesis</keyword>
<evidence type="ECO:0000256" key="11">
    <source>
        <dbReference type="ARBA" id="ARBA00023316"/>
    </source>
</evidence>
<evidence type="ECO:0000259" key="15">
    <source>
        <dbReference type="Pfam" id="PF00905"/>
    </source>
</evidence>
<keyword evidence="6" id="KW-0808">Transferase</keyword>
<dbReference type="Gene3D" id="1.10.3810.10">
    <property type="entry name" value="Biosynthetic peptidoglycan transglycosylase-like"/>
    <property type="match status" value="1"/>
</dbReference>
<evidence type="ECO:0000313" key="18">
    <source>
        <dbReference type="Proteomes" id="UP000315628"/>
    </source>
</evidence>
<dbReference type="GO" id="GO:0008658">
    <property type="term" value="F:penicillin binding"/>
    <property type="evidence" value="ECO:0007669"/>
    <property type="project" value="InterPro"/>
</dbReference>
<evidence type="ECO:0000256" key="12">
    <source>
        <dbReference type="ARBA" id="ARBA00034000"/>
    </source>
</evidence>
<keyword evidence="11" id="KW-0961">Cell wall biogenesis/degradation</keyword>
<keyword evidence="7" id="KW-0378">Hydrolase</keyword>
<dbReference type="GO" id="GO:0030288">
    <property type="term" value="C:outer membrane-bounded periplasmic space"/>
    <property type="evidence" value="ECO:0007669"/>
    <property type="project" value="TreeGrafter"/>
</dbReference>
<comment type="catalytic activity">
    <reaction evidence="13">
        <text>[GlcNAc-(1-&gt;4)-Mur2Ac(oyl-L-Ala-gamma-D-Glu-L-Lys-D-Ala-D-Ala)](n)-di-trans,octa-cis-undecaprenyl diphosphate + beta-D-GlcNAc-(1-&gt;4)-Mur2Ac(oyl-L-Ala-gamma-D-Glu-L-Lys-D-Ala-D-Ala)-di-trans,octa-cis-undecaprenyl diphosphate = [GlcNAc-(1-&gt;4)-Mur2Ac(oyl-L-Ala-gamma-D-Glu-L-Lys-D-Ala-D-Ala)](n+1)-di-trans,octa-cis-undecaprenyl diphosphate + di-trans,octa-cis-undecaprenyl diphosphate + H(+)</text>
        <dbReference type="Rhea" id="RHEA:23708"/>
        <dbReference type="Rhea" id="RHEA-COMP:9602"/>
        <dbReference type="Rhea" id="RHEA-COMP:9603"/>
        <dbReference type="ChEBI" id="CHEBI:15378"/>
        <dbReference type="ChEBI" id="CHEBI:58405"/>
        <dbReference type="ChEBI" id="CHEBI:60033"/>
        <dbReference type="ChEBI" id="CHEBI:78435"/>
        <dbReference type="EC" id="2.4.99.28"/>
    </reaction>
</comment>
<dbReference type="GO" id="GO:0009252">
    <property type="term" value="P:peptidoglycan biosynthetic process"/>
    <property type="evidence" value="ECO:0007669"/>
    <property type="project" value="UniProtKB-KW"/>
</dbReference>
<evidence type="ECO:0000256" key="6">
    <source>
        <dbReference type="ARBA" id="ARBA00022679"/>
    </source>
</evidence>
<evidence type="ECO:0000256" key="9">
    <source>
        <dbReference type="ARBA" id="ARBA00022984"/>
    </source>
</evidence>
<evidence type="ECO:0000256" key="10">
    <source>
        <dbReference type="ARBA" id="ARBA00023268"/>
    </source>
</evidence>